<organism evidence="2 3">
    <name type="scientific">Fictibacillus solisalsi</name>
    <dbReference type="NCBI Taxonomy" id="459525"/>
    <lineage>
        <taxon>Bacteria</taxon>
        <taxon>Bacillati</taxon>
        <taxon>Bacillota</taxon>
        <taxon>Bacilli</taxon>
        <taxon>Bacillales</taxon>
        <taxon>Fictibacillaceae</taxon>
        <taxon>Fictibacillus</taxon>
    </lineage>
</organism>
<evidence type="ECO:0000313" key="2">
    <source>
        <dbReference type="EMBL" id="SDM85234.1"/>
    </source>
</evidence>
<keyword evidence="3" id="KW-1185">Reference proteome</keyword>
<sequence>MDKKKPILSPLIAFFIIIGVWIGAGLQSDDEHAQHNSKSDAKVYYKL</sequence>
<proteinExistence type="predicted"/>
<reference evidence="3" key="1">
    <citation type="submission" date="2016-10" db="EMBL/GenBank/DDBJ databases">
        <authorList>
            <person name="Varghese N."/>
            <person name="Submissions S."/>
        </authorList>
    </citation>
    <scope>NUCLEOTIDE SEQUENCE [LARGE SCALE GENOMIC DNA]</scope>
    <source>
        <strain evidence="3">CGMCC 1.6854</strain>
    </source>
</reference>
<gene>
    <name evidence="2" type="ORF">SAMN04488137_2244</name>
</gene>
<accession>A0A1G9WL17</accession>
<dbReference type="AlphaFoldDB" id="A0A1G9WL17"/>
<keyword evidence="1" id="KW-1133">Transmembrane helix</keyword>
<dbReference type="Proteomes" id="UP000199544">
    <property type="component" value="Unassembled WGS sequence"/>
</dbReference>
<protein>
    <submittedName>
        <fullName evidence="2">Uncharacterized protein</fullName>
    </submittedName>
</protein>
<evidence type="ECO:0000313" key="3">
    <source>
        <dbReference type="Proteomes" id="UP000199544"/>
    </source>
</evidence>
<keyword evidence="1" id="KW-0472">Membrane</keyword>
<name>A0A1G9WL17_9BACL</name>
<dbReference type="EMBL" id="FNHW01000001">
    <property type="protein sequence ID" value="SDM85234.1"/>
    <property type="molecule type" value="Genomic_DNA"/>
</dbReference>
<keyword evidence="1" id="KW-0812">Transmembrane</keyword>
<feature type="transmembrane region" description="Helical" evidence="1">
    <location>
        <begin position="7"/>
        <end position="26"/>
    </location>
</feature>
<evidence type="ECO:0000256" key="1">
    <source>
        <dbReference type="SAM" id="Phobius"/>
    </source>
</evidence>
<dbReference type="RefSeq" id="WP_170834301.1">
    <property type="nucleotide sequence ID" value="NZ_FNHW01000001.1"/>
</dbReference>